<dbReference type="Gene3D" id="3.40.50.720">
    <property type="entry name" value="NAD(P)-binding Rossmann-like Domain"/>
    <property type="match status" value="1"/>
</dbReference>
<protein>
    <submittedName>
        <fullName evidence="3">Uncharacterized protein</fullName>
    </submittedName>
</protein>
<dbReference type="Proteomes" id="UP000541558">
    <property type="component" value="Unassembled WGS sequence"/>
</dbReference>
<dbReference type="PANTHER" id="PTHR24321:SF8">
    <property type="entry name" value="ESTRADIOL 17-BETA-DEHYDROGENASE 8-RELATED"/>
    <property type="match status" value="1"/>
</dbReference>
<keyword evidence="4" id="KW-1185">Reference proteome</keyword>
<keyword evidence="2" id="KW-0560">Oxidoreductase</keyword>
<gene>
    <name evidence="3" type="ORF">D9611_001463</name>
</gene>
<dbReference type="FunFam" id="3.40.50.720:FF:000084">
    <property type="entry name" value="Short-chain dehydrogenase reductase"/>
    <property type="match status" value="1"/>
</dbReference>
<dbReference type="PRINTS" id="PR00081">
    <property type="entry name" value="GDHRDH"/>
</dbReference>
<proteinExistence type="inferred from homology"/>
<dbReference type="OrthoDB" id="47007at2759"/>
<evidence type="ECO:0000256" key="1">
    <source>
        <dbReference type="ARBA" id="ARBA00006484"/>
    </source>
</evidence>
<dbReference type="InterPro" id="IPR036291">
    <property type="entry name" value="NAD(P)-bd_dom_sf"/>
</dbReference>
<evidence type="ECO:0000313" key="3">
    <source>
        <dbReference type="EMBL" id="KAF5341626.1"/>
    </source>
</evidence>
<comment type="caution">
    <text evidence="3">The sequence shown here is derived from an EMBL/GenBank/DDBJ whole genome shotgun (WGS) entry which is preliminary data.</text>
</comment>
<dbReference type="AlphaFoldDB" id="A0A8H5CII2"/>
<sequence length="259" mass="26282">MSRVLEGKAAIITGASSGIGLATVKLFIDSGATVLGVDLSTAPSAVPLGENFQFHQVNLTEASAASSIVAAFASAFPSKANIDILVNNAGIMDNNEGVDTLTDDVYQRVIAVNLTAPIKLMGEVVKIMKQNGGGSIVNVSSKAGSSGASAGVAYTASKHGLLGATKNTAWLYKEDSIRCNAISPGAVRTNIANSMDMARMDLSSSMKMAPVIACHVNTQTGAGAAGPEVAAQAILFLASDLSKGITGAVLPVDNGWSVI</sequence>
<comment type="similarity">
    <text evidence="1">Belongs to the short-chain dehydrogenases/reductases (SDR) family.</text>
</comment>
<dbReference type="GO" id="GO:0016491">
    <property type="term" value="F:oxidoreductase activity"/>
    <property type="evidence" value="ECO:0007669"/>
    <property type="project" value="UniProtKB-KW"/>
</dbReference>
<dbReference type="InterPro" id="IPR002347">
    <property type="entry name" value="SDR_fam"/>
</dbReference>
<reference evidence="3 4" key="1">
    <citation type="journal article" date="2020" name="ISME J.">
        <title>Uncovering the hidden diversity of litter-decomposition mechanisms in mushroom-forming fungi.</title>
        <authorList>
            <person name="Floudas D."/>
            <person name="Bentzer J."/>
            <person name="Ahren D."/>
            <person name="Johansson T."/>
            <person name="Persson P."/>
            <person name="Tunlid A."/>
        </authorList>
    </citation>
    <scope>NUCLEOTIDE SEQUENCE [LARGE SCALE GENOMIC DNA]</scope>
    <source>
        <strain evidence="3 4">CBS 175.51</strain>
    </source>
</reference>
<dbReference type="Pfam" id="PF13561">
    <property type="entry name" value="adh_short_C2"/>
    <property type="match status" value="1"/>
</dbReference>
<name>A0A8H5CII2_9AGAR</name>
<dbReference type="PRINTS" id="PR00080">
    <property type="entry name" value="SDRFAMILY"/>
</dbReference>
<dbReference type="EMBL" id="JAACJK010000001">
    <property type="protein sequence ID" value="KAF5341626.1"/>
    <property type="molecule type" value="Genomic_DNA"/>
</dbReference>
<dbReference type="PANTHER" id="PTHR24321">
    <property type="entry name" value="DEHYDROGENASES, SHORT CHAIN"/>
    <property type="match status" value="1"/>
</dbReference>
<accession>A0A8H5CII2</accession>
<dbReference type="SUPFAM" id="SSF51735">
    <property type="entry name" value="NAD(P)-binding Rossmann-fold domains"/>
    <property type="match status" value="1"/>
</dbReference>
<organism evidence="3 4">
    <name type="scientific">Ephemerocybe angulata</name>
    <dbReference type="NCBI Taxonomy" id="980116"/>
    <lineage>
        <taxon>Eukaryota</taxon>
        <taxon>Fungi</taxon>
        <taxon>Dikarya</taxon>
        <taxon>Basidiomycota</taxon>
        <taxon>Agaricomycotina</taxon>
        <taxon>Agaricomycetes</taxon>
        <taxon>Agaricomycetidae</taxon>
        <taxon>Agaricales</taxon>
        <taxon>Agaricineae</taxon>
        <taxon>Psathyrellaceae</taxon>
        <taxon>Ephemerocybe</taxon>
    </lineage>
</organism>
<evidence type="ECO:0000313" key="4">
    <source>
        <dbReference type="Proteomes" id="UP000541558"/>
    </source>
</evidence>
<dbReference type="CDD" id="cd05233">
    <property type="entry name" value="SDR_c"/>
    <property type="match status" value="1"/>
</dbReference>
<evidence type="ECO:0000256" key="2">
    <source>
        <dbReference type="ARBA" id="ARBA00023002"/>
    </source>
</evidence>